<dbReference type="EMBL" id="MSKX01000002">
    <property type="protein sequence ID" value="OLO86346.1"/>
    <property type="molecule type" value="Genomic_DNA"/>
</dbReference>
<keyword evidence="2" id="KW-1185">Reference proteome</keyword>
<name>A0ABX3F4T5_ACTNA</name>
<organism evidence="1 2">
    <name type="scientific">Actinomyces naeslundii</name>
    <dbReference type="NCBI Taxonomy" id="1655"/>
    <lineage>
        <taxon>Bacteria</taxon>
        <taxon>Bacillati</taxon>
        <taxon>Actinomycetota</taxon>
        <taxon>Actinomycetes</taxon>
        <taxon>Actinomycetales</taxon>
        <taxon>Actinomycetaceae</taxon>
        <taxon>Actinomyces</taxon>
    </lineage>
</organism>
<reference evidence="1 2" key="1">
    <citation type="submission" date="2016-12" db="EMBL/GenBank/DDBJ databases">
        <title>Genomic comparison of strains in the 'Actinomyces naeslundii' group.</title>
        <authorList>
            <person name="Mughal S.R."/>
            <person name="Do T."/>
            <person name="Gilbert S.C."/>
            <person name="Witherden E.A."/>
            <person name="Didelot X."/>
            <person name="Beighton D."/>
        </authorList>
    </citation>
    <scope>NUCLEOTIDE SEQUENCE [LARGE SCALE GENOMIC DNA]</scope>
    <source>
        <strain evidence="1 2">WE6B-3</strain>
    </source>
</reference>
<sequence>MSNWLAPITRTFDSAVVDELFTALTTVGEGKRIAAGLTALAERHAYNTHTDVVHVNPWTIILIISSRGGCWSDREVELQVPLTEKSDLCRSERRAPTLWVSGSDNELHHYVVPRTLAYWASRRAIQKIGALRACEDGIVPSYDISGYLEPSTRDMPDMPADSGLFLGLGLYTLAQQIEEATRPRERFAPVPEDRPLVLRREHPWSAADHEVPAGRIVEDILDVPANATFTAVFDDPDGVGRGLTPLMGFSHEITGSAPVIIRPSGWYSPLRNEWASLVLQADRYVIHEEAGKTLRELGAKVRSNSLDVPAGVAVPNDDVEPAEGPACAGPLPGEPHRRIRWDEGDDGVTIVLTAQGEDGEWTDVDSVQVLDTAEDGAVEQAEDALLEKYGLCWADIGAKPEGQDEEDQADEVHAEPTKYFNADGEEIPEWEAQLLGLTGEETGE</sequence>
<comment type="caution">
    <text evidence="1">The sequence shown here is derived from an EMBL/GenBank/DDBJ whole genome shotgun (WGS) entry which is preliminary data.</text>
</comment>
<proteinExistence type="predicted"/>
<evidence type="ECO:0000313" key="1">
    <source>
        <dbReference type="EMBL" id="OLO86346.1"/>
    </source>
</evidence>
<protein>
    <submittedName>
        <fullName evidence="1">Uncharacterized protein</fullName>
    </submittedName>
</protein>
<dbReference type="RefSeq" id="WP_075409550.1">
    <property type="nucleotide sequence ID" value="NZ_MSKX01000002.1"/>
</dbReference>
<evidence type="ECO:0000313" key="2">
    <source>
        <dbReference type="Proteomes" id="UP000186781"/>
    </source>
</evidence>
<gene>
    <name evidence="1" type="ORF">BKH13_00400</name>
</gene>
<dbReference type="Proteomes" id="UP000186781">
    <property type="component" value="Unassembled WGS sequence"/>
</dbReference>
<accession>A0ABX3F4T5</accession>